<dbReference type="AlphaFoldDB" id="A0A844SV14"/>
<reference evidence="1 2" key="1">
    <citation type="submission" date="2019-12" db="EMBL/GenBank/DDBJ databases">
        <title>Draft genome sequences Bradyrhizobium cajani AMBPC1010, Bradyrhizobium pachyrhizi AMBPC1040 and Bradyrhizobium yuanmingense ALSPC3051, three plant growth promoting strains isolated from nodules of Cajanus cajan L. in Dominican Republic.</title>
        <authorList>
            <person name="Flores-Felix J.D."/>
            <person name="Araujo J."/>
            <person name="Diaz-Alcantara C."/>
            <person name="Gonzalez-Andres F."/>
            <person name="Velazquez E."/>
        </authorList>
    </citation>
    <scope>NUCLEOTIDE SEQUENCE [LARGE SCALE GENOMIC DNA]</scope>
    <source>
        <strain evidence="1 2">1040</strain>
    </source>
</reference>
<evidence type="ECO:0000313" key="1">
    <source>
        <dbReference type="EMBL" id="MVT66701.1"/>
    </source>
</evidence>
<name>A0A844SV14_9BRAD</name>
<evidence type="ECO:0000313" key="2">
    <source>
        <dbReference type="Proteomes" id="UP000436468"/>
    </source>
</evidence>
<comment type="caution">
    <text evidence="1">The sequence shown here is derived from an EMBL/GenBank/DDBJ whole genome shotgun (WGS) entry which is preliminary data.</text>
</comment>
<accession>A0A844SV14</accession>
<gene>
    <name evidence="1" type="ORF">GPL21_16505</name>
</gene>
<organism evidence="1 2">
    <name type="scientific">Bradyrhizobium pachyrhizi</name>
    <dbReference type="NCBI Taxonomy" id="280333"/>
    <lineage>
        <taxon>Bacteria</taxon>
        <taxon>Pseudomonadati</taxon>
        <taxon>Pseudomonadota</taxon>
        <taxon>Alphaproteobacteria</taxon>
        <taxon>Hyphomicrobiales</taxon>
        <taxon>Nitrobacteraceae</taxon>
        <taxon>Bradyrhizobium</taxon>
    </lineage>
</organism>
<sequence length="205" mass="22835">MQFRSADPSVVKSITQRVLLNVWLRALRMPDALPLLCDFHIEDTADDRADMMSFDVVGSGEAARFLITQEGARLTTAYGNEHVESRLRTNRYLDDAIGPERYAGVILSYRACLARKRPTYTVATVADADGKEVSYERLLLPFGRGDAVEHIIGSYKAISIEGRFRLHNLMGVAAKSAPVVTERAVINRRFVPTDRPASHESAELI</sequence>
<dbReference type="Proteomes" id="UP000436468">
    <property type="component" value="Unassembled WGS sequence"/>
</dbReference>
<keyword evidence="2" id="KW-1185">Reference proteome</keyword>
<dbReference type="EMBL" id="WQNF01000010">
    <property type="protein sequence ID" value="MVT66701.1"/>
    <property type="molecule type" value="Genomic_DNA"/>
</dbReference>
<proteinExistence type="predicted"/>
<evidence type="ECO:0008006" key="3">
    <source>
        <dbReference type="Google" id="ProtNLM"/>
    </source>
</evidence>
<protein>
    <recommendedName>
        <fullName evidence="3">PAS domain-containing protein</fullName>
    </recommendedName>
</protein>
<dbReference type="RefSeq" id="WP_157344634.1">
    <property type="nucleotide sequence ID" value="NZ_WQNF01000010.1"/>
</dbReference>